<dbReference type="AlphaFoldDB" id="A0A9P6EIU3"/>
<feature type="transmembrane region" description="Helical" evidence="2">
    <location>
        <begin position="250"/>
        <end position="271"/>
    </location>
</feature>
<proteinExistence type="predicted"/>
<keyword evidence="2" id="KW-1133">Transmembrane helix</keyword>
<organism evidence="3 4">
    <name type="scientific">Crepidotus variabilis</name>
    <dbReference type="NCBI Taxonomy" id="179855"/>
    <lineage>
        <taxon>Eukaryota</taxon>
        <taxon>Fungi</taxon>
        <taxon>Dikarya</taxon>
        <taxon>Basidiomycota</taxon>
        <taxon>Agaricomycotina</taxon>
        <taxon>Agaricomycetes</taxon>
        <taxon>Agaricomycetidae</taxon>
        <taxon>Agaricales</taxon>
        <taxon>Agaricineae</taxon>
        <taxon>Crepidotaceae</taxon>
        <taxon>Crepidotus</taxon>
    </lineage>
</organism>
<evidence type="ECO:0000256" key="2">
    <source>
        <dbReference type="SAM" id="Phobius"/>
    </source>
</evidence>
<keyword evidence="4" id="KW-1185">Reference proteome</keyword>
<evidence type="ECO:0000313" key="4">
    <source>
        <dbReference type="Proteomes" id="UP000807306"/>
    </source>
</evidence>
<comment type="caution">
    <text evidence="3">The sequence shown here is derived from an EMBL/GenBank/DDBJ whole genome shotgun (WGS) entry which is preliminary data.</text>
</comment>
<feature type="region of interest" description="Disordered" evidence="1">
    <location>
        <begin position="185"/>
        <end position="217"/>
    </location>
</feature>
<protein>
    <submittedName>
        <fullName evidence="3">Uncharacterized protein</fullName>
    </submittedName>
</protein>
<dbReference type="Proteomes" id="UP000807306">
    <property type="component" value="Unassembled WGS sequence"/>
</dbReference>
<keyword evidence="2" id="KW-0472">Membrane</keyword>
<gene>
    <name evidence="3" type="ORF">CPB83DRAFT_851982</name>
</gene>
<evidence type="ECO:0000256" key="1">
    <source>
        <dbReference type="SAM" id="MobiDB-lite"/>
    </source>
</evidence>
<feature type="transmembrane region" description="Helical" evidence="2">
    <location>
        <begin position="277"/>
        <end position="299"/>
    </location>
</feature>
<feature type="transmembrane region" description="Helical" evidence="2">
    <location>
        <begin position="70"/>
        <end position="92"/>
    </location>
</feature>
<evidence type="ECO:0000313" key="3">
    <source>
        <dbReference type="EMBL" id="KAF9529690.1"/>
    </source>
</evidence>
<feature type="transmembrane region" description="Helical" evidence="2">
    <location>
        <begin position="112"/>
        <end position="136"/>
    </location>
</feature>
<dbReference type="OrthoDB" id="2653987at2759"/>
<reference evidence="3" key="1">
    <citation type="submission" date="2020-11" db="EMBL/GenBank/DDBJ databases">
        <authorList>
            <consortium name="DOE Joint Genome Institute"/>
            <person name="Ahrendt S."/>
            <person name="Riley R."/>
            <person name="Andreopoulos W."/>
            <person name="Labutti K."/>
            <person name="Pangilinan J."/>
            <person name="Ruiz-Duenas F.J."/>
            <person name="Barrasa J.M."/>
            <person name="Sanchez-Garcia M."/>
            <person name="Camarero S."/>
            <person name="Miyauchi S."/>
            <person name="Serrano A."/>
            <person name="Linde D."/>
            <person name="Babiker R."/>
            <person name="Drula E."/>
            <person name="Ayuso-Fernandez I."/>
            <person name="Pacheco R."/>
            <person name="Padilla G."/>
            <person name="Ferreira P."/>
            <person name="Barriuso J."/>
            <person name="Kellner H."/>
            <person name="Castanera R."/>
            <person name="Alfaro M."/>
            <person name="Ramirez L."/>
            <person name="Pisabarro A.G."/>
            <person name="Kuo A."/>
            <person name="Tritt A."/>
            <person name="Lipzen A."/>
            <person name="He G."/>
            <person name="Yan M."/>
            <person name="Ng V."/>
            <person name="Cullen D."/>
            <person name="Martin F."/>
            <person name="Rosso M.-N."/>
            <person name="Henrissat B."/>
            <person name="Hibbett D."/>
            <person name="Martinez A.T."/>
            <person name="Grigoriev I.V."/>
        </authorList>
    </citation>
    <scope>NUCLEOTIDE SEQUENCE</scope>
    <source>
        <strain evidence="3">CBS 506.95</strain>
    </source>
</reference>
<dbReference type="EMBL" id="MU157844">
    <property type="protein sequence ID" value="KAF9529690.1"/>
    <property type="molecule type" value="Genomic_DNA"/>
</dbReference>
<accession>A0A9P6EIU3</accession>
<name>A0A9P6EIU3_9AGAR</name>
<keyword evidence="2" id="KW-0812">Transmembrane</keyword>
<sequence>MNALRRITSTGTGRRSRIQNTATWPLAVAQNGPVGVPLKRYHTQAQQDEADDEQRREAMRDLVESWMDRLQLISVITTFFASTEASLLSITAPTSVNTSKDGLTTAGQIANVGLVGALVVHTNAAIISFLAAFFLIRYKLRVAKKEEKDALHKTQLQQPTPFVHDKAHNELITSLAHAYDVESVKPPQQHGFHPPQSEHETDPIPGPFRIPQTHSENDQEEIWSRNPHLVQVGPFQTHPPTHLLSRCHNLCIFLSALGFALALMGILAFAWDSMPTSVSASATFFMALCLSAGVVLIFVPDPADGKMSPNIYFTG</sequence>